<dbReference type="OrthoDB" id="9805728at2"/>
<dbReference type="PANTHER" id="PTHR15032">
    <property type="entry name" value="N-ACYL-PHOSPHATIDYLETHANOLAMINE-HYDROLYZING PHOSPHOLIPASE D"/>
    <property type="match status" value="1"/>
</dbReference>
<dbReference type="Proteomes" id="UP000194800">
    <property type="component" value="Unassembled WGS sequence"/>
</dbReference>
<dbReference type="EMBL" id="NART01000019">
    <property type="protein sequence ID" value="OTQ10394.1"/>
    <property type="molecule type" value="Genomic_DNA"/>
</dbReference>
<keyword evidence="4" id="KW-1185">Reference proteome</keyword>
<evidence type="ECO:0000259" key="1">
    <source>
        <dbReference type="Pfam" id="PF12706"/>
    </source>
</evidence>
<reference evidence="4 5" key="1">
    <citation type="submission" date="2017-03" db="EMBL/GenBank/DDBJ databases">
        <title>Comparative genomics of honeybee gut symbionts reveal geographically distinct and subgroup specific antibiotic resistance.</title>
        <authorList>
            <person name="Ludvigsen J."/>
            <person name="Porcellato D."/>
            <person name="Labee-Lund T.M."/>
            <person name="Amdam G.V."/>
            <person name="Rudi K."/>
        </authorList>
    </citation>
    <scope>NUCLEOTIDE SEQUENCE [LARGE SCALE GENOMIC DNA]</scope>
    <source>
        <strain evidence="2 5">A-7-12</strain>
        <strain evidence="3 4">A-9-12</strain>
    </source>
</reference>
<protein>
    <recommendedName>
        <fullName evidence="1">Metallo-beta-lactamase domain-containing protein</fullName>
    </recommendedName>
</protein>
<dbReference type="InterPro" id="IPR001279">
    <property type="entry name" value="Metallo-B-lactamas"/>
</dbReference>
<sequence length="331" mass="38383">MINKQEANKKAHRATQKFENHEPFTINFVKTWWWYQRRKVLEPKGGYEAFNQTWCEPIDLTLPDDRAWWIGHSTNLIRLNDKIILTDPIFSKRASPSQFSGPKRHNPPALTIEQLPNIDFVMISHNHYDHLDDYSIHQLVKRFPEVVLVVPLGLKDKLLKWGAKQVFELNWYDSITFDSLTFTATPARHWSNRGLFDINKTLWCGWIVQANANIPNKTKTVYFMGDTGYSPRLKEIGQRFTCIDLALIPIGAYAPRRLLQSQHIDPAQAVQLYDELNCHEAIAIHWGTFELSDESLDEPAQQLCEHRADRHFHLLKIGGSLAINHHDSGLE</sequence>
<dbReference type="EMBL" id="NARP01000011">
    <property type="protein sequence ID" value="OTQ00124.1"/>
    <property type="molecule type" value="Genomic_DNA"/>
</dbReference>
<proteinExistence type="predicted"/>
<dbReference type="Pfam" id="PF12706">
    <property type="entry name" value="Lactamase_B_2"/>
    <property type="match status" value="1"/>
</dbReference>
<evidence type="ECO:0000313" key="3">
    <source>
        <dbReference type="EMBL" id="OTQ10394.1"/>
    </source>
</evidence>
<dbReference type="SUPFAM" id="SSF56281">
    <property type="entry name" value="Metallo-hydrolase/oxidoreductase"/>
    <property type="match status" value="1"/>
</dbReference>
<dbReference type="PANTHER" id="PTHR15032:SF4">
    <property type="entry name" value="N-ACYL-PHOSPHATIDYLETHANOLAMINE-HYDROLYZING PHOSPHOLIPASE D"/>
    <property type="match status" value="1"/>
</dbReference>
<dbReference type="RefSeq" id="WP_086272044.1">
    <property type="nucleotide sequence ID" value="NZ_CP132380.1"/>
</dbReference>
<comment type="caution">
    <text evidence="2">The sequence shown here is derived from an EMBL/GenBank/DDBJ whole genome shotgun (WGS) entry which is preliminary data.</text>
</comment>
<dbReference type="GO" id="GO:0005737">
    <property type="term" value="C:cytoplasm"/>
    <property type="evidence" value="ECO:0007669"/>
    <property type="project" value="TreeGrafter"/>
</dbReference>
<evidence type="ECO:0000313" key="2">
    <source>
        <dbReference type="EMBL" id="OTQ00124.1"/>
    </source>
</evidence>
<organism evidence="2 5">
    <name type="scientific">Gilliamella apicola</name>
    <dbReference type="NCBI Taxonomy" id="1196095"/>
    <lineage>
        <taxon>Bacteria</taxon>
        <taxon>Pseudomonadati</taxon>
        <taxon>Pseudomonadota</taxon>
        <taxon>Gammaproteobacteria</taxon>
        <taxon>Orbales</taxon>
        <taxon>Orbaceae</taxon>
        <taxon>Gilliamella</taxon>
    </lineage>
</organism>
<dbReference type="AlphaFoldDB" id="A0A242NJZ2"/>
<dbReference type="Proteomes" id="UP000194977">
    <property type="component" value="Unassembled WGS sequence"/>
</dbReference>
<evidence type="ECO:0000313" key="4">
    <source>
        <dbReference type="Proteomes" id="UP000194800"/>
    </source>
</evidence>
<dbReference type="InterPro" id="IPR036866">
    <property type="entry name" value="RibonucZ/Hydroxyglut_hydro"/>
</dbReference>
<accession>A0A242NJZ2</accession>
<name>A0A242NJZ2_9GAMM</name>
<dbReference type="Gene3D" id="3.60.15.10">
    <property type="entry name" value="Ribonuclease Z/Hydroxyacylglutathione hydrolase-like"/>
    <property type="match status" value="1"/>
</dbReference>
<feature type="domain" description="Metallo-beta-lactamase" evidence="1">
    <location>
        <begin position="84"/>
        <end position="286"/>
    </location>
</feature>
<gene>
    <name evidence="3" type="ORF">B6C91_05985</name>
    <name evidence="2" type="ORF">B6D08_05395</name>
</gene>
<evidence type="ECO:0000313" key="5">
    <source>
        <dbReference type="Proteomes" id="UP000194977"/>
    </source>
</evidence>